<comment type="caution">
    <text evidence="1">The sequence shown here is derived from an EMBL/GenBank/DDBJ whole genome shotgun (WGS) entry which is preliminary data.</text>
</comment>
<proteinExistence type="predicted"/>
<dbReference type="EMBL" id="CM047584">
    <property type="protein sequence ID" value="KAI9911154.1"/>
    <property type="molecule type" value="Genomic_DNA"/>
</dbReference>
<accession>A0ACC0VXG3</accession>
<protein>
    <submittedName>
        <fullName evidence="1">Uncharacterized protein</fullName>
    </submittedName>
</protein>
<sequence>MRFTKNQYMPHSVQTVGFEFATKTIRVGDRQLKDHIWDTAGHELFQSLTAAYYRNVVGAMIVYDITNRSSFEHITGWIAQLQEHSHESLVLILVGKKCDLAHSPESREISTHEAARFSLKHSMDLLEQRTSWSTCLSSDDCASANGPCRTRYQPTSTL</sequence>
<dbReference type="Proteomes" id="UP001163321">
    <property type="component" value="Chromosome 5"/>
</dbReference>
<evidence type="ECO:0000313" key="1">
    <source>
        <dbReference type="EMBL" id="KAI9911154.1"/>
    </source>
</evidence>
<organism evidence="1 2">
    <name type="scientific">Peronosclerospora sorghi</name>
    <dbReference type="NCBI Taxonomy" id="230839"/>
    <lineage>
        <taxon>Eukaryota</taxon>
        <taxon>Sar</taxon>
        <taxon>Stramenopiles</taxon>
        <taxon>Oomycota</taxon>
        <taxon>Peronosporomycetes</taxon>
        <taxon>Peronosporales</taxon>
        <taxon>Peronosporaceae</taxon>
        <taxon>Peronosclerospora</taxon>
    </lineage>
</organism>
<keyword evidence="2" id="KW-1185">Reference proteome</keyword>
<name>A0ACC0VXG3_9STRA</name>
<evidence type="ECO:0000313" key="2">
    <source>
        <dbReference type="Proteomes" id="UP001163321"/>
    </source>
</evidence>
<gene>
    <name evidence="1" type="ORF">PsorP6_009359</name>
</gene>
<reference evidence="1 2" key="1">
    <citation type="journal article" date="2022" name="bioRxiv">
        <title>The genome of the oomycete Peronosclerospora sorghi, a cosmopolitan pathogen of maize and sorghum, is inflated with dispersed pseudogenes.</title>
        <authorList>
            <person name="Fletcher K."/>
            <person name="Martin F."/>
            <person name="Isakeit T."/>
            <person name="Cavanaugh K."/>
            <person name="Magill C."/>
            <person name="Michelmore R."/>
        </authorList>
    </citation>
    <scope>NUCLEOTIDE SEQUENCE [LARGE SCALE GENOMIC DNA]</scope>
    <source>
        <strain evidence="1">P6</strain>
    </source>
</reference>